<dbReference type="AlphaFoldDB" id="A0A2T7P530"/>
<evidence type="ECO:0000313" key="2">
    <source>
        <dbReference type="Proteomes" id="UP000245119"/>
    </source>
</evidence>
<name>A0A2T7P530_POMCA</name>
<accession>A0A2T7P530</accession>
<organism evidence="1 2">
    <name type="scientific">Pomacea canaliculata</name>
    <name type="common">Golden apple snail</name>
    <dbReference type="NCBI Taxonomy" id="400727"/>
    <lineage>
        <taxon>Eukaryota</taxon>
        <taxon>Metazoa</taxon>
        <taxon>Spiralia</taxon>
        <taxon>Lophotrochozoa</taxon>
        <taxon>Mollusca</taxon>
        <taxon>Gastropoda</taxon>
        <taxon>Caenogastropoda</taxon>
        <taxon>Architaenioglossa</taxon>
        <taxon>Ampullarioidea</taxon>
        <taxon>Ampullariidae</taxon>
        <taxon>Pomacea</taxon>
    </lineage>
</organism>
<reference evidence="1 2" key="1">
    <citation type="submission" date="2018-04" db="EMBL/GenBank/DDBJ databases">
        <title>The genome of golden apple snail Pomacea canaliculata provides insight into stress tolerance and invasive adaptation.</title>
        <authorList>
            <person name="Liu C."/>
            <person name="Liu B."/>
            <person name="Ren Y."/>
            <person name="Zhang Y."/>
            <person name="Wang H."/>
            <person name="Li S."/>
            <person name="Jiang F."/>
            <person name="Yin L."/>
            <person name="Zhang G."/>
            <person name="Qian W."/>
            <person name="Fan W."/>
        </authorList>
    </citation>
    <scope>NUCLEOTIDE SEQUENCE [LARGE SCALE GENOMIC DNA]</scope>
    <source>
        <strain evidence="1">SZHN2017</strain>
        <tissue evidence="1">Muscle</tissue>
    </source>
</reference>
<proteinExistence type="predicted"/>
<comment type="caution">
    <text evidence="1">The sequence shown here is derived from an EMBL/GenBank/DDBJ whole genome shotgun (WGS) entry which is preliminary data.</text>
</comment>
<dbReference type="Proteomes" id="UP000245119">
    <property type="component" value="Linkage Group LG6"/>
</dbReference>
<dbReference type="EMBL" id="PZQS01000006">
    <property type="protein sequence ID" value="PVD28506.1"/>
    <property type="molecule type" value="Genomic_DNA"/>
</dbReference>
<gene>
    <name evidence="1" type="ORF">C0Q70_11094</name>
</gene>
<keyword evidence="2" id="KW-1185">Reference proteome</keyword>
<sequence length="148" mass="15904">MSRTHKLCICEYRGAAGCTEVRGARGPVDRCGARRPACGTAVGWPPRTAWATLQAYSRTYVRSPVENVVRKMTVAAEKVLMALGCSVEIECNWKEPDDIPIEKIAANHAGNCLANNSGLVDELIGTLPVHNGVNGRALSVDGSIPRIF</sequence>
<evidence type="ECO:0000313" key="1">
    <source>
        <dbReference type="EMBL" id="PVD28506.1"/>
    </source>
</evidence>
<protein>
    <submittedName>
        <fullName evidence="1">Uncharacterized protein</fullName>
    </submittedName>
</protein>